<sequence>MKITKLKLKKVNTSGFFKYLLSVLISSMILALVLISLPLTERVTSSATYDLANKSKLYWSKEYILEIDTATSIGAQKEIDEIKSILQRRLRRIGVEESSIHSYEEDSITYVNLTVQTSKEREIVESLIKSPFIVNIVTRKADIDFENPEDPIAPYLGENYDSTEFSRNSFRNVYLTQLKNSANEYSYFALFKTWPWDSKWKNFLEENSGQTVGVSIDNFVTPVQIPADQSLFAVSVAATEADYARVVSILYNSGQMPIAYSVISEKELPIDIAEIDYIKLTEGILVAVILIYLYLLLIDKTPRDILLLSGLSTVLTISAWIAYLKISETPTDIFILALEVITLVAMIRIIAENIESRMIVTILLALISSVSVVLGSGYIRIFAYDLLILIILSNLSLYISKYYIDNVRKSLKL</sequence>
<evidence type="ECO:0000256" key="1">
    <source>
        <dbReference type="SAM" id="Phobius"/>
    </source>
</evidence>
<dbReference type="AlphaFoldDB" id="A0A0G0EDC2"/>
<name>A0A0G0EDC2_9BACT</name>
<evidence type="ECO:0000313" key="2">
    <source>
        <dbReference type="EMBL" id="KKP65377.1"/>
    </source>
</evidence>
<keyword evidence="1" id="KW-1133">Transmembrane helix</keyword>
<feature type="transmembrane region" description="Helical" evidence="1">
    <location>
        <begin position="386"/>
        <end position="404"/>
    </location>
</feature>
<keyword evidence="1" id="KW-0472">Membrane</keyword>
<feature type="transmembrane region" description="Helical" evidence="1">
    <location>
        <begin position="358"/>
        <end position="380"/>
    </location>
</feature>
<reference evidence="2 3" key="1">
    <citation type="journal article" date="2015" name="Nature">
        <title>rRNA introns, odd ribosomes, and small enigmatic genomes across a large radiation of phyla.</title>
        <authorList>
            <person name="Brown C.T."/>
            <person name="Hug L.A."/>
            <person name="Thomas B.C."/>
            <person name="Sharon I."/>
            <person name="Castelle C.J."/>
            <person name="Singh A."/>
            <person name="Wilkins M.J."/>
            <person name="Williams K.H."/>
            <person name="Banfield J.F."/>
        </authorList>
    </citation>
    <scope>NUCLEOTIDE SEQUENCE [LARGE SCALE GENOMIC DNA]</scope>
</reference>
<accession>A0A0G0EDC2</accession>
<organism evidence="2 3">
    <name type="scientific">candidate division WS6 bacterium GW2011_GWE1_34_7</name>
    <dbReference type="NCBI Taxonomy" id="1619093"/>
    <lineage>
        <taxon>Bacteria</taxon>
        <taxon>Candidatus Dojkabacteria</taxon>
    </lineage>
</organism>
<comment type="caution">
    <text evidence="2">The sequence shown here is derived from an EMBL/GenBank/DDBJ whole genome shotgun (WGS) entry which is preliminary data.</text>
</comment>
<feature type="transmembrane region" description="Helical" evidence="1">
    <location>
        <begin position="20"/>
        <end position="39"/>
    </location>
</feature>
<dbReference type="Proteomes" id="UP000033866">
    <property type="component" value="Unassembled WGS sequence"/>
</dbReference>
<dbReference type="EMBL" id="LBPV01000025">
    <property type="protein sequence ID" value="KKP65377.1"/>
    <property type="molecule type" value="Genomic_DNA"/>
</dbReference>
<gene>
    <name evidence="2" type="ORF">UR61_C0025G0003</name>
</gene>
<feature type="transmembrane region" description="Helical" evidence="1">
    <location>
        <begin position="305"/>
        <end position="327"/>
    </location>
</feature>
<feature type="transmembrane region" description="Helical" evidence="1">
    <location>
        <begin position="277"/>
        <end position="298"/>
    </location>
</feature>
<proteinExistence type="predicted"/>
<protein>
    <submittedName>
        <fullName evidence="2">Uncharacterized protein</fullName>
    </submittedName>
</protein>
<evidence type="ECO:0000313" key="3">
    <source>
        <dbReference type="Proteomes" id="UP000033866"/>
    </source>
</evidence>
<keyword evidence="1" id="KW-0812">Transmembrane</keyword>
<feature type="transmembrane region" description="Helical" evidence="1">
    <location>
        <begin position="333"/>
        <end position="351"/>
    </location>
</feature>